<evidence type="ECO:0000259" key="8">
    <source>
        <dbReference type="Pfam" id="PF12704"/>
    </source>
</evidence>
<feature type="transmembrane region" description="Helical" evidence="6">
    <location>
        <begin position="303"/>
        <end position="332"/>
    </location>
</feature>
<comment type="subcellular location">
    <subcellularLocation>
        <location evidence="1">Cell membrane</location>
        <topology evidence="1">Multi-pass membrane protein</topology>
    </subcellularLocation>
</comment>
<keyword evidence="3 6" id="KW-0812">Transmembrane</keyword>
<dbReference type="Pfam" id="PF02687">
    <property type="entry name" value="FtsX"/>
    <property type="match status" value="1"/>
</dbReference>
<evidence type="ECO:0000259" key="7">
    <source>
        <dbReference type="Pfam" id="PF02687"/>
    </source>
</evidence>
<reference evidence="9 10" key="1">
    <citation type="submission" date="2013-09" db="EMBL/GenBank/DDBJ databases">
        <title>Genome sequencing of Arenimonas composti.</title>
        <authorList>
            <person name="Chen F."/>
            <person name="Wang G."/>
        </authorList>
    </citation>
    <scope>NUCLEOTIDE SEQUENCE [LARGE SCALE GENOMIC DNA]</scope>
    <source>
        <strain evidence="9 10">TR7-09</strain>
    </source>
</reference>
<evidence type="ECO:0000256" key="6">
    <source>
        <dbReference type="SAM" id="Phobius"/>
    </source>
</evidence>
<evidence type="ECO:0000256" key="1">
    <source>
        <dbReference type="ARBA" id="ARBA00004651"/>
    </source>
</evidence>
<dbReference type="InterPro" id="IPR025857">
    <property type="entry name" value="MacB_PCD"/>
</dbReference>
<evidence type="ECO:0000256" key="2">
    <source>
        <dbReference type="ARBA" id="ARBA00022475"/>
    </source>
</evidence>
<evidence type="ECO:0000256" key="4">
    <source>
        <dbReference type="ARBA" id="ARBA00022989"/>
    </source>
</evidence>
<dbReference type="PANTHER" id="PTHR43738">
    <property type="entry name" value="ABC TRANSPORTER, MEMBRANE PROTEIN"/>
    <property type="match status" value="1"/>
</dbReference>
<dbReference type="STRING" id="1121013.GCA_000426365_01835"/>
<feature type="domain" description="ABC3 transporter permease C-terminal" evidence="7">
    <location>
        <begin position="266"/>
        <end position="378"/>
    </location>
</feature>
<keyword evidence="2" id="KW-1003">Cell membrane</keyword>
<dbReference type="eggNOG" id="COG0577">
    <property type="taxonomic scope" value="Bacteria"/>
</dbReference>
<keyword evidence="4 6" id="KW-1133">Transmembrane helix</keyword>
<evidence type="ECO:0000313" key="10">
    <source>
        <dbReference type="Proteomes" id="UP000029391"/>
    </source>
</evidence>
<dbReference type="InterPro" id="IPR003838">
    <property type="entry name" value="ABC3_permease_C"/>
</dbReference>
<feature type="transmembrane region" description="Helical" evidence="6">
    <location>
        <begin position="20"/>
        <end position="42"/>
    </location>
</feature>
<evidence type="ECO:0000313" key="9">
    <source>
        <dbReference type="EMBL" id="KFN50145.1"/>
    </source>
</evidence>
<dbReference type="Proteomes" id="UP000029391">
    <property type="component" value="Unassembled WGS sequence"/>
</dbReference>
<organism evidence="9 10">
    <name type="scientific">Arenimonas composti TR7-09 = DSM 18010</name>
    <dbReference type="NCBI Taxonomy" id="1121013"/>
    <lineage>
        <taxon>Bacteria</taxon>
        <taxon>Pseudomonadati</taxon>
        <taxon>Pseudomonadota</taxon>
        <taxon>Gammaproteobacteria</taxon>
        <taxon>Lysobacterales</taxon>
        <taxon>Lysobacteraceae</taxon>
        <taxon>Arenimonas</taxon>
    </lineage>
</organism>
<sequence>MTRTGLVLANLFHRKTRTLLTMGCIVFAFVLFGLLQAVHVVFTGSGDFVGTTRIITQSRVSFTNSLPMRMVPEIDAIPGVETAMYQQWFGGVSKVDNTEIFTFAVDPERMHKVYPEYVMPEEHWRAFATTRTGAIVGRMVADKYGWKVGDRIPLASNIFPQKNGSKDWEFDVVGIFDGVDESWQSQTNGIYINHGYFDEAVQFGKGLAGMFAIRVEDPAMAEAVAMTIDKRFENTADETRSMAEKDFMVNFLKQLGDIGMMVRWILFAVFFTLLLVVANTMAQSVRERIPQYAVLKTLGFSDDAVLGFVLAETLALCAIGGLLGLGISALLSQGISANSGGFLPPIIVGAEVWIAGIVAIVLLSLAVGLLPALRARRLRIVDALAGR</sequence>
<name>A0A091C0I5_9GAMM</name>
<feature type="transmembrane region" description="Helical" evidence="6">
    <location>
        <begin position="352"/>
        <end position="373"/>
    </location>
</feature>
<evidence type="ECO:0000256" key="3">
    <source>
        <dbReference type="ARBA" id="ARBA00022692"/>
    </source>
</evidence>
<dbReference type="PANTHER" id="PTHR43738:SF3">
    <property type="entry name" value="ABC TRANSPORTER PERMEASE"/>
    <property type="match status" value="1"/>
</dbReference>
<evidence type="ECO:0000256" key="5">
    <source>
        <dbReference type="ARBA" id="ARBA00023136"/>
    </source>
</evidence>
<dbReference type="RefSeq" id="WP_026817062.1">
    <property type="nucleotide sequence ID" value="NZ_AUFF01000003.1"/>
</dbReference>
<dbReference type="AlphaFoldDB" id="A0A091C0I5"/>
<gene>
    <name evidence="9" type="ORF">P873_08205</name>
</gene>
<keyword evidence="5 6" id="KW-0472">Membrane</keyword>
<proteinExistence type="predicted"/>
<dbReference type="Pfam" id="PF12704">
    <property type="entry name" value="MacB_PCD"/>
    <property type="match status" value="1"/>
</dbReference>
<keyword evidence="10" id="KW-1185">Reference proteome</keyword>
<dbReference type="InterPro" id="IPR051125">
    <property type="entry name" value="ABC-4/HrtB_transporter"/>
</dbReference>
<dbReference type="GO" id="GO:0005886">
    <property type="term" value="C:plasma membrane"/>
    <property type="evidence" value="ECO:0007669"/>
    <property type="project" value="UniProtKB-SubCell"/>
</dbReference>
<feature type="domain" description="MacB-like periplasmic core" evidence="8">
    <location>
        <begin position="25"/>
        <end position="229"/>
    </location>
</feature>
<feature type="transmembrane region" description="Helical" evidence="6">
    <location>
        <begin position="261"/>
        <end position="282"/>
    </location>
</feature>
<comment type="caution">
    <text evidence="9">The sequence shown here is derived from an EMBL/GenBank/DDBJ whole genome shotgun (WGS) entry which is preliminary data.</text>
</comment>
<dbReference type="OrthoDB" id="9775474at2"/>
<protein>
    <submittedName>
        <fullName evidence="9">Uncharacterized protein</fullName>
    </submittedName>
</protein>
<accession>A0A091C0I5</accession>
<dbReference type="EMBL" id="AWXU01000023">
    <property type="protein sequence ID" value="KFN50145.1"/>
    <property type="molecule type" value="Genomic_DNA"/>
</dbReference>